<evidence type="ECO:0000313" key="13">
    <source>
        <dbReference type="EnsemblMetazoa" id="SMAR015579-PA"/>
    </source>
</evidence>
<feature type="transmembrane region" description="Helical" evidence="12">
    <location>
        <begin position="279"/>
        <end position="301"/>
    </location>
</feature>
<feature type="transmembrane region" description="Helical" evidence="12">
    <location>
        <begin position="70"/>
        <end position="89"/>
    </location>
</feature>
<name>T1JP00_STRMM</name>
<reference evidence="13" key="2">
    <citation type="submission" date="2015-02" db="UniProtKB">
        <authorList>
            <consortium name="EnsemblMetazoa"/>
        </authorList>
    </citation>
    <scope>IDENTIFICATION</scope>
</reference>
<protein>
    <recommendedName>
        <fullName evidence="12">Phosphatidylserine synthase</fullName>
        <ecNumber evidence="12">2.7.8.29</ecNumber>
    </recommendedName>
    <alternativeName>
        <fullName evidence="12">Serine-exchange enzyme</fullName>
    </alternativeName>
</protein>
<comment type="catalytic activity">
    <reaction evidence="12">
        <text>a 1,2-diacyl-sn-glycero-3-phosphoethanolamine + L-serine = a 1,2-diacyl-sn-glycero-3-phospho-L-serine + ethanolamine</text>
        <dbReference type="Rhea" id="RHEA:27606"/>
        <dbReference type="ChEBI" id="CHEBI:33384"/>
        <dbReference type="ChEBI" id="CHEBI:57262"/>
        <dbReference type="ChEBI" id="CHEBI:57603"/>
        <dbReference type="ChEBI" id="CHEBI:64612"/>
        <dbReference type="EC" id="2.7.8.29"/>
    </reaction>
</comment>
<evidence type="ECO:0000256" key="8">
    <source>
        <dbReference type="ARBA" id="ARBA00022989"/>
    </source>
</evidence>
<dbReference type="EC" id="2.7.8.29" evidence="12"/>
<dbReference type="HOGENOM" id="CLU_614400_0_0_1"/>
<dbReference type="OMA" id="AICWTIS"/>
<dbReference type="AlphaFoldDB" id="T1JP00"/>
<dbReference type="Pfam" id="PF03034">
    <property type="entry name" value="PSS"/>
    <property type="match status" value="1"/>
</dbReference>
<comment type="caution">
    <text evidence="12">Lacks conserved residue(s) required for the propagation of feature annotation.</text>
</comment>
<dbReference type="STRING" id="126957.T1JP00"/>
<evidence type="ECO:0000256" key="5">
    <source>
        <dbReference type="ARBA" id="ARBA00022679"/>
    </source>
</evidence>
<keyword evidence="9 12" id="KW-0443">Lipid metabolism</keyword>
<sequence length="446" mass="51730">MAARARTLSRGSDISDHFQTINERPVDDISLVFFYKPHTITLLALSILILLYSAFTRTREDDTASLEDNIWAGLCCMVFFFLILSVLAFPNGPFTRPHPAVWRIEYGVNCSNVTFERVWSHMDVFAFGHFFGWAMKAILVRHYAICWTISVMWEITEVAFAHLLPNFVECWWDAVLLDILLCNGLGIWFGMFICKKLEMRSYKWESIKNIQSTTGKIQRAVMQFTPSSWTHVRWLDPNSTYMRFFAVCEEEFSAITFTEAIICIKFGSSLFAQTEIFNIVIWLFIQFVISVLCVFFCARWIKRFKGTYEKEDNSPLNDNDLQLEDHKVFEYLATLIQQDGDTLPKLASAFTAVSHTPKIDISKVDVSDATTVKKRNVVQMNNVIGILESVKLILHQPFCSLIINRKYTKYRVIIINSDLWIQPPVVIILIIMKINCEHCVPFWLFF</sequence>
<keyword evidence="8 12" id="KW-1133">Transmembrane helix</keyword>
<dbReference type="PANTHER" id="PTHR15362:SF15">
    <property type="entry name" value="PHOSPHATIDYLSERINE SYNTHASE 1"/>
    <property type="match status" value="1"/>
</dbReference>
<evidence type="ECO:0000256" key="7">
    <source>
        <dbReference type="ARBA" id="ARBA00022824"/>
    </source>
</evidence>
<dbReference type="EMBL" id="JH431827">
    <property type="status" value="NOT_ANNOTATED_CDS"/>
    <property type="molecule type" value="Genomic_DNA"/>
</dbReference>
<evidence type="ECO:0000256" key="9">
    <source>
        <dbReference type="ARBA" id="ARBA00023098"/>
    </source>
</evidence>
<dbReference type="UniPathway" id="UPA00948"/>
<keyword evidence="6 12" id="KW-0812">Transmembrane</keyword>
<reference evidence="14" key="1">
    <citation type="submission" date="2011-05" db="EMBL/GenBank/DDBJ databases">
        <authorList>
            <person name="Richards S.R."/>
            <person name="Qu J."/>
            <person name="Jiang H."/>
            <person name="Jhangiani S.N."/>
            <person name="Agravi P."/>
            <person name="Goodspeed R."/>
            <person name="Gross S."/>
            <person name="Mandapat C."/>
            <person name="Jackson L."/>
            <person name="Mathew T."/>
            <person name="Pu L."/>
            <person name="Thornton R."/>
            <person name="Saada N."/>
            <person name="Wilczek-Boney K.B."/>
            <person name="Lee S."/>
            <person name="Kovar C."/>
            <person name="Wu Y."/>
            <person name="Scherer S.E."/>
            <person name="Worley K.C."/>
            <person name="Muzny D.M."/>
            <person name="Gibbs R."/>
        </authorList>
    </citation>
    <scope>NUCLEOTIDE SEQUENCE</scope>
    <source>
        <strain evidence="14">Brora</strain>
    </source>
</reference>
<evidence type="ECO:0000256" key="1">
    <source>
        <dbReference type="ARBA" id="ARBA00004477"/>
    </source>
</evidence>
<evidence type="ECO:0000313" key="14">
    <source>
        <dbReference type="Proteomes" id="UP000014500"/>
    </source>
</evidence>
<feature type="transmembrane region" description="Helical" evidence="12">
    <location>
        <begin position="144"/>
        <end position="165"/>
    </location>
</feature>
<dbReference type="PANTHER" id="PTHR15362">
    <property type="entry name" value="PHOSPHATIDYLINOSITOL SYNTHASE"/>
    <property type="match status" value="1"/>
</dbReference>
<proteinExistence type="inferred from homology"/>
<comment type="similarity">
    <text evidence="4 12">Belongs to the phosphatidyl serine synthase family.</text>
</comment>
<keyword evidence="10 12" id="KW-0472">Membrane</keyword>
<dbReference type="EnsemblMetazoa" id="SMAR015579-RA">
    <property type="protein sequence ID" value="SMAR015579-PA"/>
    <property type="gene ID" value="SMAR015579"/>
</dbReference>
<keyword evidence="7 12" id="KW-0256">Endoplasmic reticulum</keyword>
<dbReference type="Proteomes" id="UP000014500">
    <property type="component" value="Unassembled WGS sequence"/>
</dbReference>
<accession>T1JP00</accession>
<keyword evidence="11 12" id="KW-1208">Phospholipid metabolism</keyword>
<evidence type="ECO:0000256" key="2">
    <source>
        <dbReference type="ARBA" id="ARBA00004916"/>
    </source>
</evidence>
<feature type="transmembrane region" description="Helical" evidence="12">
    <location>
        <begin position="171"/>
        <end position="194"/>
    </location>
</feature>
<evidence type="ECO:0000256" key="12">
    <source>
        <dbReference type="RuleBase" id="RU368094"/>
    </source>
</evidence>
<comment type="pathway">
    <text evidence="3">Lipid metabolism.</text>
</comment>
<comment type="subcellular location">
    <subcellularLocation>
        <location evidence="1 12">Endoplasmic reticulum membrane</location>
        <topology evidence="1 12">Multi-pass membrane protein</topology>
    </subcellularLocation>
</comment>
<organism evidence="13 14">
    <name type="scientific">Strigamia maritima</name>
    <name type="common">European centipede</name>
    <name type="synonym">Geophilus maritimus</name>
    <dbReference type="NCBI Taxonomy" id="126957"/>
    <lineage>
        <taxon>Eukaryota</taxon>
        <taxon>Metazoa</taxon>
        <taxon>Ecdysozoa</taxon>
        <taxon>Arthropoda</taxon>
        <taxon>Myriapoda</taxon>
        <taxon>Chilopoda</taxon>
        <taxon>Pleurostigmophora</taxon>
        <taxon>Geophilomorpha</taxon>
        <taxon>Linotaeniidae</taxon>
        <taxon>Strigamia</taxon>
    </lineage>
</organism>
<dbReference type="GO" id="GO:0106245">
    <property type="term" value="F:L-serine-phosphatidylethanolamine phosphatidyltransferase activity"/>
    <property type="evidence" value="ECO:0007669"/>
    <property type="project" value="UniProtKB-UniRule"/>
</dbReference>
<evidence type="ECO:0000256" key="4">
    <source>
        <dbReference type="ARBA" id="ARBA00008671"/>
    </source>
</evidence>
<keyword evidence="12" id="KW-0444">Lipid biosynthesis</keyword>
<feature type="transmembrane region" description="Helical" evidence="12">
    <location>
        <begin position="252"/>
        <end position="273"/>
    </location>
</feature>
<keyword evidence="12" id="KW-0594">Phospholipid biosynthesis</keyword>
<evidence type="ECO:0000256" key="6">
    <source>
        <dbReference type="ARBA" id="ARBA00022692"/>
    </source>
</evidence>
<dbReference type="eggNOG" id="KOG2735">
    <property type="taxonomic scope" value="Eukaryota"/>
</dbReference>
<dbReference type="GO" id="GO:0005789">
    <property type="term" value="C:endoplasmic reticulum membrane"/>
    <property type="evidence" value="ECO:0007669"/>
    <property type="project" value="UniProtKB-SubCell"/>
</dbReference>
<feature type="transmembrane region" description="Helical" evidence="12">
    <location>
        <begin position="40"/>
        <end position="58"/>
    </location>
</feature>
<keyword evidence="14" id="KW-1185">Reference proteome</keyword>
<keyword evidence="5 12" id="KW-0808">Transferase</keyword>
<dbReference type="InterPro" id="IPR004277">
    <property type="entry name" value="PSS"/>
</dbReference>
<evidence type="ECO:0000256" key="10">
    <source>
        <dbReference type="ARBA" id="ARBA00023136"/>
    </source>
</evidence>
<dbReference type="GO" id="GO:0006659">
    <property type="term" value="P:phosphatidylserine biosynthetic process"/>
    <property type="evidence" value="ECO:0007669"/>
    <property type="project" value="UniProtKB-UniRule"/>
</dbReference>
<dbReference type="PhylomeDB" id="T1JP00"/>
<comment type="function">
    <text evidence="12">Catalyzes a base-exchange reaction in which the polar head group of phosphatidylethanolamine (PE) is replaced by L-serine.</text>
</comment>
<evidence type="ECO:0000256" key="3">
    <source>
        <dbReference type="ARBA" id="ARBA00005189"/>
    </source>
</evidence>
<evidence type="ECO:0000256" key="11">
    <source>
        <dbReference type="ARBA" id="ARBA00023264"/>
    </source>
</evidence>
<comment type="pathway">
    <text evidence="2 12">Phospholipid metabolism; phosphatidylserine biosynthesis.</text>
</comment>